<evidence type="ECO:0000313" key="12">
    <source>
        <dbReference type="Ensembl" id="ENSONIP00000030652.1"/>
    </source>
</evidence>
<dbReference type="GO" id="GO:0043484">
    <property type="term" value="P:regulation of RNA splicing"/>
    <property type="evidence" value="ECO:0007669"/>
    <property type="project" value="TreeGrafter"/>
</dbReference>
<dbReference type="GO" id="GO:0005737">
    <property type="term" value="C:cytoplasm"/>
    <property type="evidence" value="ECO:0007669"/>
    <property type="project" value="UniProtKB-SubCell"/>
</dbReference>
<evidence type="ECO:0000256" key="1">
    <source>
        <dbReference type="ARBA" id="ARBA00004123"/>
    </source>
</evidence>
<name>A0A669B5I0_ORENI</name>
<evidence type="ECO:0000256" key="9">
    <source>
        <dbReference type="ARBA" id="ARBA00038226"/>
    </source>
</evidence>
<feature type="domain" description="C3H1-type" evidence="11">
    <location>
        <begin position="222"/>
        <end position="248"/>
    </location>
</feature>
<dbReference type="GO" id="GO:0003723">
    <property type="term" value="F:RNA binding"/>
    <property type="evidence" value="ECO:0007669"/>
    <property type="project" value="TreeGrafter"/>
</dbReference>
<dbReference type="FunFam" id="3.30.1370.210:FF:000002">
    <property type="entry name" value="Muscleblind-like 1 isoform 2"/>
    <property type="match status" value="1"/>
</dbReference>
<evidence type="ECO:0000256" key="7">
    <source>
        <dbReference type="ARBA" id="ARBA00022833"/>
    </source>
</evidence>
<dbReference type="Ensembl" id="ENSONIT00000076106.1">
    <property type="protein sequence ID" value="ENSONIP00000030652.1"/>
    <property type="gene ID" value="ENSONIG00000003561.2"/>
</dbReference>
<protein>
    <submittedName>
        <fullName evidence="12">Muscleblind like splicing regulator 1</fullName>
    </submittedName>
</protein>
<gene>
    <name evidence="12" type="primary">MBNL1</name>
</gene>
<evidence type="ECO:0000313" key="13">
    <source>
        <dbReference type="Proteomes" id="UP000005207"/>
    </source>
</evidence>
<feature type="zinc finger region" description="C3H1-type" evidence="10">
    <location>
        <begin position="47"/>
        <end position="73"/>
    </location>
</feature>
<evidence type="ECO:0000256" key="8">
    <source>
        <dbReference type="ARBA" id="ARBA00023242"/>
    </source>
</evidence>
<feature type="domain" description="C3H1-type" evidence="11">
    <location>
        <begin position="47"/>
        <end position="73"/>
    </location>
</feature>
<dbReference type="InterPro" id="IPR041367">
    <property type="entry name" value="Znf-CCCH_4"/>
</dbReference>
<dbReference type="PANTHER" id="PTHR12675">
    <property type="entry name" value="MUSCLEBLIND-LIKE PROTEIN"/>
    <property type="match status" value="1"/>
</dbReference>
<keyword evidence="4 10" id="KW-0479">Metal-binding</keyword>
<evidence type="ECO:0000256" key="6">
    <source>
        <dbReference type="ARBA" id="ARBA00022771"/>
    </source>
</evidence>
<dbReference type="GO" id="GO:0005654">
    <property type="term" value="C:nucleoplasm"/>
    <property type="evidence" value="ECO:0007669"/>
    <property type="project" value="TreeGrafter"/>
</dbReference>
<dbReference type="GO" id="GO:0008270">
    <property type="term" value="F:zinc ion binding"/>
    <property type="evidence" value="ECO:0007669"/>
    <property type="project" value="UniProtKB-KW"/>
</dbReference>
<comment type="subcellular location">
    <subcellularLocation>
        <location evidence="2">Cytoplasm</location>
    </subcellularLocation>
    <subcellularLocation>
        <location evidence="1">Nucleus</location>
    </subcellularLocation>
</comment>
<dbReference type="InterPro" id="IPR000571">
    <property type="entry name" value="Znf_CCCH"/>
</dbReference>
<comment type="similarity">
    <text evidence="9">Belongs to the muscleblind family.</text>
</comment>
<keyword evidence="6 10" id="KW-0863">Zinc-finger</keyword>
<dbReference type="SMART" id="SM00356">
    <property type="entry name" value="ZnF_C3H1"/>
    <property type="match status" value="4"/>
</dbReference>
<keyword evidence="13" id="KW-1185">Reference proteome</keyword>
<dbReference type="AlphaFoldDB" id="A0A669B5I0"/>
<feature type="zinc finger region" description="C3H1-type" evidence="10">
    <location>
        <begin position="222"/>
        <end position="248"/>
    </location>
</feature>
<reference evidence="12" key="3">
    <citation type="submission" date="2025-09" db="UniProtKB">
        <authorList>
            <consortium name="Ensembl"/>
        </authorList>
    </citation>
    <scope>IDENTIFICATION</scope>
</reference>
<keyword evidence="5" id="KW-0677">Repeat</keyword>
<dbReference type="Proteomes" id="UP000005207">
    <property type="component" value="Linkage group LG14"/>
</dbReference>
<dbReference type="Pfam" id="PF14608">
    <property type="entry name" value="zf-CCCH_2"/>
    <property type="match status" value="1"/>
</dbReference>
<feature type="zinc finger region" description="C3H1-type" evidence="10">
    <location>
        <begin position="186"/>
        <end position="214"/>
    </location>
</feature>
<evidence type="ECO:0000256" key="10">
    <source>
        <dbReference type="PROSITE-ProRule" id="PRU00723"/>
    </source>
</evidence>
<dbReference type="Pfam" id="PF18044">
    <property type="entry name" value="zf-CCCH_4"/>
    <property type="match status" value="1"/>
</dbReference>
<sequence>MAVNVTPIRDTKWLTLEVCREFQRGTCSRPDSECKFAHPAKSCQVENGRVIACFDSLKGRCSRENCKYLHPPPHLKTQLEINGRNNLIQQKNMAMLAQQMQLANAMMPGTQLQPVPMFSVTPSLATNANAAAAAAAAFNPYLGPVSPGLMPADILPSAPVLVTSNPSVPIPAAAAAAAAAQKLMRTDRLEVCREYQRGNCTRGENDCRFAHPADSTMIDTNDNTVTVCMDYIKGRCSREKCKYFHPPAHLQAKIKATQHQVNQAAAAAAMGLPPVLPPLPKRPALEKANGATTMFNAGVFPYQQALANMQFQQQAAFIPSGSILCMTPATSVVPMMHGATPATVSAATTSATSVPFATATANQVCSSPAFFHSLSPLLSPLTFSPLIVRFQCE</sequence>
<dbReference type="PROSITE" id="PS50103">
    <property type="entry name" value="ZF_C3H1"/>
    <property type="match status" value="4"/>
</dbReference>
<organism evidence="12 13">
    <name type="scientific">Oreochromis niloticus</name>
    <name type="common">Nile tilapia</name>
    <name type="synonym">Tilapia nilotica</name>
    <dbReference type="NCBI Taxonomy" id="8128"/>
    <lineage>
        <taxon>Eukaryota</taxon>
        <taxon>Metazoa</taxon>
        <taxon>Chordata</taxon>
        <taxon>Craniata</taxon>
        <taxon>Vertebrata</taxon>
        <taxon>Euteleostomi</taxon>
        <taxon>Actinopterygii</taxon>
        <taxon>Neopterygii</taxon>
        <taxon>Teleostei</taxon>
        <taxon>Neoteleostei</taxon>
        <taxon>Acanthomorphata</taxon>
        <taxon>Ovalentaria</taxon>
        <taxon>Cichlomorphae</taxon>
        <taxon>Cichliformes</taxon>
        <taxon>Cichlidae</taxon>
        <taxon>African cichlids</taxon>
        <taxon>Pseudocrenilabrinae</taxon>
        <taxon>Oreochromini</taxon>
        <taxon>Oreochromis</taxon>
    </lineage>
</organism>
<proteinExistence type="inferred from homology"/>
<feature type="domain" description="C3H1-type" evidence="11">
    <location>
        <begin position="186"/>
        <end position="214"/>
    </location>
</feature>
<dbReference type="FunFam" id="3.30.1370.210:FF:000004">
    <property type="entry name" value="Muscleblind like splicing regulator 1"/>
    <property type="match status" value="1"/>
</dbReference>
<evidence type="ECO:0000256" key="5">
    <source>
        <dbReference type="ARBA" id="ARBA00022737"/>
    </source>
</evidence>
<dbReference type="PANTHER" id="PTHR12675:SF7">
    <property type="entry name" value="MUSCLEBLIND-LIKE PROTEIN 1"/>
    <property type="match status" value="1"/>
</dbReference>
<dbReference type="InterPro" id="IPR054429">
    <property type="entry name" value="Znf-CCCH_Muscleblind-like"/>
</dbReference>
<reference evidence="13" key="1">
    <citation type="submission" date="2012-01" db="EMBL/GenBank/DDBJ databases">
        <title>The Genome Sequence of Oreochromis niloticus (Nile Tilapia).</title>
        <authorList>
            <consortium name="Broad Institute Genome Assembly Team"/>
            <consortium name="Broad Institute Sequencing Platform"/>
            <person name="Di Palma F."/>
            <person name="Johnson J."/>
            <person name="Lander E.S."/>
            <person name="Lindblad-Toh K."/>
        </authorList>
    </citation>
    <scope>NUCLEOTIDE SEQUENCE [LARGE SCALE GENOMIC DNA]</scope>
</reference>
<dbReference type="GeneTree" id="ENSGT00950000182897"/>
<evidence type="ECO:0000256" key="2">
    <source>
        <dbReference type="ARBA" id="ARBA00004496"/>
    </source>
</evidence>
<dbReference type="Pfam" id="PF22628">
    <property type="entry name" value="zf-CCCH_10"/>
    <property type="match status" value="2"/>
</dbReference>
<reference evidence="12" key="2">
    <citation type="submission" date="2025-08" db="UniProtKB">
        <authorList>
            <consortium name="Ensembl"/>
        </authorList>
    </citation>
    <scope>IDENTIFICATION</scope>
</reference>
<accession>A0A669B5I0</accession>
<keyword evidence="3" id="KW-0963">Cytoplasm</keyword>
<evidence type="ECO:0000256" key="4">
    <source>
        <dbReference type="ARBA" id="ARBA00022723"/>
    </source>
</evidence>
<feature type="zinc finger region" description="C3H1-type" evidence="10">
    <location>
        <begin position="13"/>
        <end position="41"/>
    </location>
</feature>
<keyword evidence="8" id="KW-0539">Nucleus</keyword>
<evidence type="ECO:0000259" key="11">
    <source>
        <dbReference type="PROSITE" id="PS50103"/>
    </source>
</evidence>
<keyword evidence="7 10" id="KW-0862">Zinc</keyword>
<feature type="domain" description="C3H1-type" evidence="11">
    <location>
        <begin position="13"/>
        <end position="41"/>
    </location>
</feature>
<dbReference type="Gene3D" id="3.30.1370.210">
    <property type="match status" value="2"/>
</dbReference>
<evidence type="ECO:0000256" key="3">
    <source>
        <dbReference type="ARBA" id="ARBA00022490"/>
    </source>
</evidence>